<sequence>MSAAQTGAMFPHGSWKGLVRGDGYLSAEQRLAYERAIDLVTESLRDTLEQPASVVHGRFNLSAYIDSLEGQFQRNAKGDEVRGDAALTAFWILRILSDRLLTAGGIDRRW</sequence>
<gene>
    <name evidence="1" type="ORF">J7E47_09755</name>
</gene>
<dbReference type="Proteomes" id="UP000692896">
    <property type="component" value="Unassembled WGS sequence"/>
</dbReference>
<organism evidence="1 2">
    <name type="scientific">Pseudomonas fluorescens</name>
    <dbReference type="NCBI Taxonomy" id="294"/>
    <lineage>
        <taxon>Bacteria</taxon>
        <taxon>Pseudomonadati</taxon>
        <taxon>Pseudomonadota</taxon>
        <taxon>Gammaproteobacteria</taxon>
        <taxon>Pseudomonadales</taxon>
        <taxon>Pseudomonadaceae</taxon>
        <taxon>Pseudomonas</taxon>
    </lineage>
</organism>
<evidence type="ECO:0000313" key="1">
    <source>
        <dbReference type="EMBL" id="MBT2329003.1"/>
    </source>
</evidence>
<reference evidence="1" key="1">
    <citation type="submission" date="2021-03" db="EMBL/GenBank/DDBJ databases">
        <title>Genomic analysis provides insights into the functional capacity of soil bacteria communities inhabiting an altitudinal gradient in the Atacama Desert.</title>
        <authorList>
            <person name="Gonzalez M."/>
            <person name="Maldonado J."/>
            <person name="Maza F."/>
            <person name="Hodar C."/>
            <person name="Cortes M."/>
            <person name="Palma R."/>
            <person name="Andreani C."/>
            <person name="Gaete A."/>
            <person name="Vasquez-Dean J."/>
            <person name="Acuna V."/>
            <person name="Aguado M."/>
            <person name="Mandakovic D."/>
            <person name="Latorre M."/>
            <person name="Orellana A."/>
            <person name="Gutierrez R."/>
            <person name="Montecino M."/>
            <person name="Allende M."/>
            <person name="Maass A."/>
            <person name="Cambiazo V."/>
        </authorList>
    </citation>
    <scope>NUCLEOTIDE SEQUENCE</scope>
    <source>
        <strain evidence="1">ISL-25</strain>
    </source>
</reference>
<accession>A0A944DJC9</accession>
<proteinExistence type="predicted"/>
<comment type="caution">
    <text evidence="1">The sequence shown here is derived from an EMBL/GenBank/DDBJ whole genome shotgun (WGS) entry which is preliminary data.</text>
</comment>
<name>A0A944DJC9_PSEFL</name>
<evidence type="ECO:0000313" key="2">
    <source>
        <dbReference type="Proteomes" id="UP000692896"/>
    </source>
</evidence>
<dbReference type="RefSeq" id="WP_214917895.1">
    <property type="nucleotide sequence ID" value="NZ_JAGGNX010000022.1"/>
</dbReference>
<dbReference type="EMBL" id="JAGGOB010000020">
    <property type="protein sequence ID" value="MBT2329003.1"/>
    <property type="molecule type" value="Genomic_DNA"/>
</dbReference>
<dbReference type="AlphaFoldDB" id="A0A944DJC9"/>
<protein>
    <submittedName>
        <fullName evidence="1">HrpW-specific chaperone</fullName>
    </submittedName>
</protein>